<protein>
    <recommendedName>
        <fullName evidence="2">DH domain-containing protein</fullName>
    </recommendedName>
</protein>
<feature type="compositionally biased region" description="Basic and acidic residues" evidence="1">
    <location>
        <begin position="260"/>
        <end position="270"/>
    </location>
</feature>
<feature type="compositionally biased region" description="Acidic residues" evidence="1">
    <location>
        <begin position="110"/>
        <end position="122"/>
    </location>
</feature>
<dbReference type="GO" id="GO:0005085">
    <property type="term" value="F:guanyl-nucleotide exchange factor activity"/>
    <property type="evidence" value="ECO:0007669"/>
    <property type="project" value="InterPro"/>
</dbReference>
<feature type="region of interest" description="Disordered" evidence="1">
    <location>
        <begin position="533"/>
        <end position="567"/>
    </location>
</feature>
<feature type="compositionally biased region" description="Polar residues" evidence="1">
    <location>
        <begin position="331"/>
        <end position="363"/>
    </location>
</feature>
<dbReference type="SUPFAM" id="SSF50729">
    <property type="entry name" value="PH domain-like"/>
    <property type="match status" value="1"/>
</dbReference>
<evidence type="ECO:0000313" key="4">
    <source>
        <dbReference type="Proteomes" id="UP000242254"/>
    </source>
</evidence>
<dbReference type="AlphaFoldDB" id="A0A2G4SIF7"/>
<dbReference type="GeneID" id="35445162"/>
<proteinExistence type="predicted"/>
<dbReference type="Gene3D" id="1.20.900.10">
    <property type="entry name" value="Dbl homology (DH) domain"/>
    <property type="match status" value="1"/>
</dbReference>
<feature type="compositionally biased region" description="Polar residues" evidence="1">
    <location>
        <begin position="462"/>
        <end position="486"/>
    </location>
</feature>
<feature type="compositionally biased region" description="Low complexity" evidence="1">
    <location>
        <begin position="210"/>
        <end position="226"/>
    </location>
</feature>
<feature type="compositionally biased region" description="Polar residues" evidence="1">
    <location>
        <begin position="374"/>
        <end position="385"/>
    </location>
</feature>
<feature type="compositionally biased region" description="Low complexity" evidence="1">
    <location>
        <begin position="83"/>
        <end position="92"/>
    </location>
</feature>
<dbReference type="Proteomes" id="UP000242254">
    <property type="component" value="Unassembled WGS sequence"/>
</dbReference>
<dbReference type="SMART" id="SM00233">
    <property type="entry name" value="PH"/>
    <property type="match status" value="1"/>
</dbReference>
<dbReference type="InterPro" id="IPR000219">
    <property type="entry name" value="DH_dom"/>
</dbReference>
<feature type="region of interest" description="Disordered" evidence="1">
    <location>
        <begin position="1174"/>
        <end position="1193"/>
    </location>
</feature>
<evidence type="ECO:0000259" key="2">
    <source>
        <dbReference type="PROSITE" id="PS50010"/>
    </source>
</evidence>
<dbReference type="GO" id="GO:0005737">
    <property type="term" value="C:cytoplasm"/>
    <property type="evidence" value="ECO:0007669"/>
    <property type="project" value="TreeGrafter"/>
</dbReference>
<feature type="domain" description="DH" evidence="2">
    <location>
        <begin position="697"/>
        <end position="887"/>
    </location>
</feature>
<dbReference type="InterPro" id="IPR001849">
    <property type="entry name" value="PH_domain"/>
</dbReference>
<dbReference type="SUPFAM" id="SSF48065">
    <property type="entry name" value="DBL homology domain (DH-domain)"/>
    <property type="match status" value="1"/>
</dbReference>
<evidence type="ECO:0000256" key="1">
    <source>
        <dbReference type="SAM" id="MobiDB-lite"/>
    </source>
</evidence>
<feature type="region of interest" description="Disordered" evidence="1">
    <location>
        <begin position="1025"/>
        <end position="1049"/>
    </location>
</feature>
<dbReference type="InterPro" id="IPR011993">
    <property type="entry name" value="PH-like_dom_sf"/>
</dbReference>
<reference evidence="3 4" key="1">
    <citation type="journal article" date="2016" name="Proc. Natl. Acad. Sci. U.S.A.">
        <title>Lipid metabolic changes in an early divergent fungus govern the establishment of a mutualistic symbiosis with endobacteria.</title>
        <authorList>
            <person name="Lastovetsky O.A."/>
            <person name="Gaspar M.L."/>
            <person name="Mondo S.J."/>
            <person name="LaButti K.M."/>
            <person name="Sandor L."/>
            <person name="Grigoriev I.V."/>
            <person name="Henry S.A."/>
            <person name="Pawlowska T.E."/>
        </authorList>
    </citation>
    <scope>NUCLEOTIDE SEQUENCE [LARGE SCALE GENOMIC DNA]</scope>
    <source>
        <strain evidence="3 4">ATCC 52813</strain>
    </source>
</reference>
<dbReference type="PANTHER" id="PTHR45818">
    <property type="entry name" value="PROTEIN VAV"/>
    <property type="match status" value="1"/>
</dbReference>
<feature type="region of interest" description="Disordered" evidence="1">
    <location>
        <begin position="1"/>
        <end position="122"/>
    </location>
</feature>
<dbReference type="InterPro" id="IPR035899">
    <property type="entry name" value="DBL_dom_sf"/>
</dbReference>
<feature type="compositionally biased region" description="Pro residues" evidence="1">
    <location>
        <begin position="161"/>
        <end position="170"/>
    </location>
</feature>
<evidence type="ECO:0000313" key="3">
    <source>
        <dbReference type="EMBL" id="PHZ08176.1"/>
    </source>
</evidence>
<dbReference type="PROSITE" id="PS50010">
    <property type="entry name" value="DH_2"/>
    <property type="match status" value="1"/>
</dbReference>
<dbReference type="STRING" id="1340429.A0A2G4SIF7"/>
<dbReference type="SMART" id="SM00325">
    <property type="entry name" value="RhoGEF"/>
    <property type="match status" value="1"/>
</dbReference>
<feature type="compositionally biased region" description="Low complexity" evidence="1">
    <location>
        <begin position="1183"/>
        <end position="1193"/>
    </location>
</feature>
<feature type="compositionally biased region" description="Polar residues" evidence="1">
    <location>
        <begin position="1028"/>
        <end position="1045"/>
    </location>
</feature>
<feature type="region of interest" description="Disordered" evidence="1">
    <location>
        <begin position="137"/>
        <end position="486"/>
    </location>
</feature>
<dbReference type="EMBL" id="KZ303867">
    <property type="protein sequence ID" value="PHZ08176.1"/>
    <property type="molecule type" value="Genomic_DNA"/>
</dbReference>
<dbReference type="PANTHER" id="PTHR45818:SF3">
    <property type="entry name" value="PROTEIN VAV"/>
    <property type="match status" value="1"/>
</dbReference>
<dbReference type="RefSeq" id="XP_023461884.1">
    <property type="nucleotide sequence ID" value="XM_023614173.1"/>
</dbReference>
<dbReference type="Pfam" id="PF00621">
    <property type="entry name" value="RhoGEF"/>
    <property type="match status" value="1"/>
</dbReference>
<feature type="compositionally biased region" description="Polar residues" evidence="1">
    <location>
        <begin position="15"/>
        <end position="25"/>
    </location>
</feature>
<keyword evidence="4" id="KW-1185">Reference proteome</keyword>
<sequence length="1193" mass="133680">MSDALVDTVPDCLINSENEGTSEPYSPSLDGENYDNYEGSAENEKGTEQKKDDEVSKDEEEDCTSQGTGSFVDAEDCVVHTPSAEAQAEASQGALQHQQEPDSILSQDMESNETSDLVLDENAEQTAVVQITAGTVSTTQEVSNMPEAVPSTIPAQIPSLALPPLPPSPDPQQEEEETMENHKRTVELRIAIGPSEEISTDTEVEAVAESSSLLTNRSNSSSLASSGKGDGPEPSSDPMDHVGEHVLVGPSQGKNSPASPKEKPRNDGHSTSHKGLSKPEGSEIPSSLPKKSQEPSPEAAISGLSGSVSPEASKPDVAEPETTPSDAVGPESSSSNAVESDVAQSEPTAPEGATSTMEGSDMSSPDMEEPGISPLSTGESETSPSDAEEPRTPFSRVGIQEVVPSNATETEVVRSDVEEPEESLSNELSLADLIDVVDTTDPEALQSESLESLVADPEKSETSLSDVSTIRTSRSELSLQEVSQMQPAIEEEPQLEMTVQENPRSQALAPEAPWVELVLQEISWSQTTTLQASQSGILTEEGSSEELAQNELREPDEEEPEQEAQPLDLTEPFFEEDAEPQQARSLLYKSNISPSMLSPPIDYVESCDRLVKELVEDMQRCIQENSDMLFNAPSVQSNSNRRRVPSMEARFISMDEILHQDDYRYFNFDDLESHKPMTDEERAIFEAMTEEEKREAKRLNIIDELVETEESYSRDLFILCNHFFKIIKRVRYINQEDFDALSRNLTSLAREQEMFCEAIKIAVNKDRKEMSITNLSNCFILWKEYFNAYFEYSIGQDKAVQVYKRLLKTSTEFRDLDERLHTFHRVVWGTNKLKFEDYMIMPFQRLFRYKLLLQTLQKATPKDFHGFDRITVAEDVIHRVAKKINDTKARIELEQKTELFLSRLQGHWCLPKRWFTHLGCCSLIGTLEVRCLPKQRSSKRVCCALFSHYLIMVKAKKTDIYEAKHWFPIRKFSIEHMPDDPASLHFPWLLRSGRHTFEFSAASEAEKDMWTETMKDCIKHAKKDYEQTQKNPRSPVEQSQQNPDTHPNHNFKEYVEEQLFVSSLDQRIKGVIIEEPQDIGSSQPFHIPMPSGSASFSQSAIFSKPERNNNRLSIPNFSSMFHSDGIRSPNSGKFAFTSSLRERLADYKLKQFKARCEAFDANFRDVYVTSLVTAKGSHKKKNANNSSSNNTQH</sequence>
<feature type="compositionally biased region" description="Basic and acidic residues" evidence="1">
    <location>
        <begin position="42"/>
        <end position="54"/>
    </location>
</feature>
<name>A0A2G4SIF7_RHIZD</name>
<dbReference type="CDD" id="cd00160">
    <property type="entry name" value="RhoGEF"/>
    <property type="match status" value="1"/>
</dbReference>
<dbReference type="Gene3D" id="2.30.29.30">
    <property type="entry name" value="Pleckstrin-homology domain (PH domain)/Phosphotyrosine-binding domain (PTB)"/>
    <property type="match status" value="1"/>
</dbReference>
<gene>
    <name evidence="3" type="ORF">RHIMIDRAFT_295366</name>
</gene>
<accession>A0A2G4SIF7</accession>
<organism evidence="3 4">
    <name type="scientific">Rhizopus microsporus ATCC 52813</name>
    <dbReference type="NCBI Taxonomy" id="1340429"/>
    <lineage>
        <taxon>Eukaryota</taxon>
        <taxon>Fungi</taxon>
        <taxon>Fungi incertae sedis</taxon>
        <taxon>Mucoromycota</taxon>
        <taxon>Mucoromycotina</taxon>
        <taxon>Mucoromycetes</taxon>
        <taxon>Mucorales</taxon>
        <taxon>Mucorineae</taxon>
        <taxon>Rhizopodaceae</taxon>
        <taxon>Rhizopus</taxon>
    </lineage>
</organism>